<reference evidence="7 8" key="2">
    <citation type="journal article" date="2014" name="FEMS Microbiol. Lett.">
        <title>Draft genomic DNA sequence of the facultatively methylotrophic bacterium Acidomonas methanolica type strain MB58.</title>
        <authorList>
            <person name="Higashiura N."/>
            <person name="Hadano H."/>
            <person name="Hirakawa H."/>
            <person name="Matsutani M."/>
            <person name="Takabe S."/>
            <person name="Matsushita K."/>
            <person name="Azuma Y."/>
        </authorList>
    </citation>
    <scope>NUCLEOTIDE SEQUENCE [LARGE SCALE GENOMIC DNA]</scope>
    <source>
        <strain evidence="7 8">MB58</strain>
    </source>
</reference>
<feature type="transmembrane region" description="Helical" evidence="6">
    <location>
        <begin position="41"/>
        <end position="58"/>
    </location>
</feature>
<sequence length="380" mass="42067">MKDEKGRMTRGEAYMEDDAFPLVLDEPDPPTGSPARNSQRLARTLLAVFVVGIALYTQWNFVPALLWGGVFAIAAWPLYDRAERRFGRSDWLPLIFTLIIALIFLIPLAIVGVKAAEEMRGLIIWIDQVRHTGIPMPEALNRLPFRHGWLTAWWQENLVQPDRLSELVHSFDSARGMAMTRQVGSQMVRRTTLFLFSLLTLFFLLRDGHEITRRSLIASHRTFGARGETLGRQIISSVHGTVAGLIFVGLGEGVIMGVAYAIFHAPQPLLFAMVTAVAAMVPFLALPTIIFAAILVMLQGSMISAIALVAIGSVVIFVADHFVRPFLIGGSTRMPFLWVLLGIIGGAETWGLLGLFLGPAIMAALHMLWRIWSSEQPISD</sequence>
<evidence type="ECO:0000256" key="3">
    <source>
        <dbReference type="ARBA" id="ARBA00022692"/>
    </source>
</evidence>
<feature type="transmembrane region" description="Helical" evidence="6">
    <location>
        <begin position="242"/>
        <end position="263"/>
    </location>
</feature>
<keyword evidence="8" id="KW-1185">Reference proteome</keyword>
<evidence type="ECO:0000256" key="1">
    <source>
        <dbReference type="ARBA" id="ARBA00004141"/>
    </source>
</evidence>
<evidence type="ECO:0000256" key="6">
    <source>
        <dbReference type="SAM" id="Phobius"/>
    </source>
</evidence>
<dbReference type="RefSeq" id="WP_239641624.1">
    <property type="nucleotide sequence ID" value="NZ_BAND01000038.1"/>
</dbReference>
<name>A0A023D3R0_ACIMT</name>
<protein>
    <submittedName>
        <fullName evidence="7">Transporter</fullName>
    </submittedName>
</protein>
<reference evidence="8" key="1">
    <citation type="journal article" date="2014" name="FEMS Microbiol. Lett.">
        <title>Draft Genomic DNA Sequence of the Facultatively Methylotrophic Bacterium Acidomonas methanolica type strain MB58.</title>
        <authorList>
            <person name="Higashiura N."/>
            <person name="Hadano H."/>
            <person name="Hirakawa H."/>
            <person name="Matsutani M."/>
            <person name="Takabe S."/>
            <person name="Matsushita K."/>
            <person name="Azuma Y."/>
        </authorList>
    </citation>
    <scope>NUCLEOTIDE SEQUENCE [LARGE SCALE GENOMIC DNA]</scope>
    <source>
        <strain evidence="8">MB58</strain>
    </source>
</reference>
<gene>
    <name evidence="7" type="ORF">Amme_038_042</name>
</gene>
<dbReference type="InterPro" id="IPR002549">
    <property type="entry name" value="AI-2E-like"/>
</dbReference>
<keyword evidence="5 6" id="KW-0472">Membrane</keyword>
<keyword evidence="3 6" id="KW-0812">Transmembrane</keyword>
<evidence type="ECO:0000256" key="5">
    <source>
        <dbReference type="ARBA" id="ARBA00023136"/>
    </source>
</evidence>
<comment type="similarity">
    <text evidence="2">Belongs to the autoinducer-2 exporter (AI-2E) (TC 2.A.86) family.</text>
</comment>
<dbReference type="Proteomes" id="UP000019760">
    <property type="component" value="Unassembled WGS sequence"/>
</dbReference>
<dbReference type="GO" id="GO:0016020">
    <property type="term" value="C:membrane"/>
    <property type="evidence" value="ECO:0007669"/>
    <property type="project" value="UniProtKB-SubCell"/>
</dbReference>
<feature type="transmembrane region" description="Helical" evidence="6">
    <location>
        <begin position="91"/>
        <end position="113"/>
    </location>
</feature>
<dbReference type="AlphaFoldDB" id="A0A023D3R0"/>
<keyword evidence="4 6" id="KW-1133">Transmembrane helix</keyword>
<dbReference type="PANTHER" id="PTHR21716">
    <property type="entry name" value="TRANSMEMBRANE PROTEIN"/>
    <property type="match status" value="1"/>
</dbReference>
<comment type="caution">
    <text evidence="7">The sequence shown here is derived from an EMBL/GenBank/DDBJ whole genome shotgun (WGS) entry which is preliminary data.</text>
</comment>
<feature type="transmembrane region" description="Helical" evidence="6">
    <location>
        <begin position="305"/>
        <end position="323"/>
    </location>
</feature>
<feature type="transmembrane region" description="Helical" evidence="6">
    <location>
        <begin position="335"/>
        <end position="365"/>
    </location>
</feature>
<evidence type="ECO:0000256" key="4">
    <source>
        <dbReference type="ARBA" id="ARBA00022989"/>
    </source>
</evidence>
<dbReference type="Pfam" id="PF01594">
    <property type="entry name" value="AI-2E_transport"/>
    <property type="match status" value="1"/>
</dbReference>
<evidence type="ECO:0000256" key="2">
    <source>
        <dbReference type="ARBA" id="ARBA00009773"/>
    </source>
</evidence>
<evidence type="ECO:0000313" key="8">
    <source>
        <dbReference type="Proteomes" id="UP000019760"/>
    </source>
</evidence>
<organism evidence="7 8">
    <name type="scientific">Acidomonas methanolica NBRC 104435</name>
    <dbReference type="NCBI Taxonomy" id="1231351"/>
    <lineage>
        <taxon>Bacteria</taxon>
        <taxon>Pseudomonadati</taxon>
        <taxon>Pseudomonadota</taxon>
        <taxon>Alphaproteobacteria</taxon>
        <taxon>Acetobacterales</taxon>
        <taxon>Acetobacteraceae</taxon>
        <taxon>Acidomonas</taxon>
    </lineage>
</organism>
<feature type="transmembrane region" description="Helical" evidence="6">
    <location>
        <begin position="269"/>
        <end position="298"/>
    </location>
</feature>
<evidence type="ECO:0000313" key="7">
    <source>
        <dbReference type="EMBL" id="GAJ28793.1"/>
    </source>
</evidence>
<comment type="subcellular location">
    <subcellularLocation>
        <location evidence="1">Membrane</location>
        <topology evidence="1">Multi-pass membrane protein</topology>
    </subcellularLocation>
</comment>
<dbReference type="PANTHER" id="PTHR21716:SF61">
    <property type="entry name" value="BLR8064 PROTEIN"/>
    <property type="match status" value="1"/>
</dbReference>
<proteinExistence type="inferred from homology"/>
<accession>A0A023D3R0</accession>
<dbReference type="EMBL" id="BAND01000038">
    <property type="protein sequence ID" value="GAJ28793.1"/>
    <property type="molecule type" value="Genomic_DNA"/>
</dbReference>